<organism evidence="2 3">
    <name type="scientific">Cirrhinus molitorella</name>
    <name type="common">mud carp</name>
    <dbReference type="NCBI Taxonomy" id="172907"/>
    <lineage>
        <taxon>Eukaryota</taxon>
        <taxon>Metazoa</taxon>
        <taxon>Chordata</taxon>
        <taxon>Craniata</taxon>
        <taxon>Vertebrata</taxon>
        <taxon>Euteleostomi</taxon>
        <taxon>Actinopterygii</taxon>
        <taxon>Neopterygii</taxon>
        <taxon>Teleostei</taxon>
        <taxon>Ostariophysi</taxon>
        <taxon>Cypriniformes</taxon>
        <taxon>Cyprinidae</taxon>
        <taxon>Labeoninae</taxon>
        <taxon>Labeonini</taxon>
        <taxon>Cirrhinus</taxon>
    </lineage>
</organism>
<dbReference type="Proteomes" id="UP001558613">
    <property type="component" value="Unassembled WGS sequence"/>
</dbReference>
<feature type="compositionally biased region" description="Basic and acidic residues" evidence="1">
    <location>
        <begin position="122"/>
        <end position="131"/>
    </location>
</feature>
<accession>A0ABR3MYI6</accession>
<comment type="caution">
    <text evidence="2">The sequence shown here is derived from an EMBL/GenBank/DDBJ whole genome shotgun (WGS) entry which is preliminary data.</text>
</comment>
<dbReference type="EMBL" id="JAYMGO010000008">
    <property type="protein sequence ID" value="KAL1269661.1"/>
    <property type="molecule type" value="Genomic_DNA"/>
</dbReference>
<proteinExistence type="predicted"/>
<keyword evidence="3" id="KW-1185">Reference proteome</keyword>
<reference evidence="2 3" key="1">
    <citation type="submission" date="2023-09" db="EMBL/GenBank/DDBJ databases">
        <authorList>
            <person name="Wang M."/>
        </authorList>
    </citation>
    <scope>NUCLEOTIDE SEQUENCE [LARGE SCALE GENOMIC DNA]</scope>
    <source>
        <strain evidence="2">GT-2023</strain>
        <tissue evidence="2">Liver</tissue>
    </source>
</reference>
<feature type="region of interest" description="Disordered" evidence="1">
    <location>
        <begin position="1"/>
        <end position="60"/>
    </location>
</feature>
<evidence type="ECO:0000256" key="1">
    <source>
        <dbReference type="SAM" id="MobiDB-lite"/>
    </source>
</evidence>
<evidence type="ECO:0000313" key="3">
    <source>
        <dbReference type="Proteomes" id="UP001558613"/>
    </source>
</evidence>
<gene>
    <name evidence="2" type="ORF">QQF64_031950</name>
</gene>
<evidence type="ECO:0000313" key="2">
    <source>
        <dbReference type="EMBL" id="KAL1269661.1"/>
    </source>
</evidence>
<sequence length="131" mass="15093">MNNPTAENPAILEKWLQKRRSRDDREKEEMNMQVEAEEHAVHEEMEEKNETSEAVTEKEKQARVRSVFSLVRSQIRAQTGLDGQRMGILDVVNQITKELEKNKKEQEEPVPTAEISSSEDNAVQKETAESK</sequence>
<feature type="region of interest" description="Disordered" evidence="1">
    <location>
        <begin position="100"/>
        <end position="131"/>
    </location>
</feature>
<name>A0ABR3MYI6_9TELE</name>
<protein>
    <submittedName>
        <fullName evidence="2">Uncharacterized protein</fullName>
    </submittedName>
</protein>
<feature type="compositionally biased region" description="Basic and acidic residues" evidence="1">
    <location>
        <begin position="21"/>
        <end position="60"/>
    </location>
</feature>